<dbReference type="Proteomes" id="UP000008493">
    <property type="component" value="Unassembled WGS sequence"/>
</dbReference>
<name>K5VRP5_AGABU</name>
<evidence type="ECO:0000313" key="1">
    <source>
        <dbReference type="EMBL" id="EKM77114.1"/>
    </source>
</evidence>
<keyword evidence="2" id="KW-1185">Reference proteome</keyword>
<gene>
    <name evidence="1" type="ORF">AGABI1DRAFT_130534</name>
</gene>
<evidence type="ECO:0000313" key="2">
    <source>
        <dbReference type="Proteomes" id="UP000008493"/>
    </source>
</evidence>
<organism evidence="1 2">
    <name type="scientific">Agaricus bisporus var. burnettii (strain JB137-S8 / ATCC MYA-4627 / FGSC 10392)</name>
    <name type="common">White button mushroom</name>
    <dbReference type="NCBI Taxonomy" id="597362"/>
    <lineage>
        <taxon>Eukaryota</taxon>
        <taxon>Fungi</taxon>
        <taxon>Dikarya</taxon>
        <taxon>Basidiomycota</taxon>
        <taxon>Agaricomycotina</taxon>
        <taxon>Agaricomycetes</taxon>
        <taxon>Agaricomycetidae</taxon>
        <taxon>Agaricales</taxon>
        <taxon>Agaricineae</taxon>
        <taxon>Agaricaceae</taxon>
        <taxon>Agaricus</taxon>
    </lineage>
</organism>
<reference evidence="2" key="1">
    <citation type="journal article" date="2012" name="Proc. Natl. Acad. Sci. U.S.A.">
        <title>Genome sequence of the button mushroom Agaricus bisporus reveals mechanisms governing adaptation to a humic-rich ecological niche.</title>
        <authorList>
            <person name="Morin E."/>
            <person name="Kohler A."/>
            <person name="Baker A.R."/>
            <person name="Foulongne-Oriol M."/>
            <person name="Lombard V."/>
            <person name="Nagy L.G."/>
            <person name="Ohm R.A."/>
            <person name="Patyshakuliyeva A."/>
            <person name="Brun A."/>
            <person name="Aerts A.L."/>
            <person name="Bailey A.M."/>
            <person name="Billette C."/>
            <person name="Coutinho P.M."/>
            <person name="Deakin G."/>
            <person name="Doddapaneni H."/>
            <person name="Floudas D."/>
            <person name="Grimwood J."/>
            <person name="Hilden K."/>
            <person name="Kuees U."/>
            <person name="LaButti K.M."/>
            <person name="Lapidus A."/>
            <person name="Lindquist E.A."/>
            <person name="Lucas S.M."/>
            <person name="Murat C."/>
            <person name="Riley R.W."/>
            <person name="Salamov A.A."/>
            <person name="Schmutz J."/>
            <person name="Subramanian V."/>
            <person name="Woesten H.A.B."/>
            <person name="Xu J."/>
            <person name="Eastwood D.C."/>
            <person name="Foster G.D."/>
            <person name="Sonnenberg A.S."/>
            <person name="Cullen D."/>
            <person name="de Vries R.P."/>
            <person name="Lundell T."/>
            <person name="Hibbett D.S."/>
            <person name="Henrissat B."/>
            <person name="Burton K.S."/>
            <person name="Kerrigan R.W."/>
            <person name="Challen M.P."/>
            <person name="Grigoriev I.V."/>
            <person name="Martin F."/>
        </authorList>
    </citation>
    <scope>NUCLEOTIDE SEQUENCE [LARGE SCALE GENOMIC DNA]</scope>
    <source>
        <strain evidence="2">JB137-S8 / ATCC MYA-4627 / FGSC 10392</strain>
    </source>
</reference>
<dbReference type="RefSeq" id="XP_007332117.1">
    <property type="nucleotide sequence ID" value="XM_007332055.1"/>
</dbReference>
<dbReference type="HOGENOM" id="CLU_2003224_0_0_1"/>
<accession>K5VRP5</accession>
<dbReference type="AlphaFoldDB" id="K5VRP5"/>
<sequence>MYEFHFFDIRNSHTRQAQCQSSAHETPLSNLHLLPTTHIPFNTIWDHQLRKNPPTGQRLQQLLYQNLAMFNQGHNIVVTGGSAASNNFLMDLLQETILGAAFNSASRDPPPNNLTQRACPMLVP</sequence>
<protein>
    <submittedName>
        <fullName evidence="1">Uncharacterized protein</fullName>
    </submittedName>
</protein>
<dbReference type="InParanoid" id="K5VRP5"/>
<dbReference type="KEGG" id="abp:AGABI1DRAFT130534"/>
<dbReference type="EMBL" id="JH971397">
    <property type="protein sequence ID" value="EKM77114.1"/>
    <property type="molecule type" value="Genomic_DNA"/>
</dbReference>
<dbReference type="GeneID" id="18827233"/>
<proteinExistence type="predicted"/>